<dbReference type="EMBL" id="CH474040">
    <property type="protein sequence ID" value="EDL88502.1"/>
    <property type="molecule type" value="Genomic_DNA"/>
</dbReference>
<dbReference type="AlphaFoldDB" id="A6KEJ7"/>
<name>A6KEJ7_RAT</name>
<gene>
    <name evidence="2" type="ORF">rCG_61124</name>
</gene>
<feature type="chain" id="PRO_5039947075" evidence="1">
    <location>
        <begin position="21"/>
        <end position="107"/>
    </location>
</feature>
<evidence type="ECO:0000256" key="1">
    <source>
        <dbReference type="SAM" id="SignalP"/>
    </source>
</evidence>
<sequence>MNTSPVLVAVVLFMLGRTHGNSVIQTPGQMTLSENDFLFINCTYSTPFSSGMSSILEKVHSSFCKSEQLTTGESTEVLKLCMIKGTLPSTCRKPQCQSQNRLCTTLL</sequence>
<reference evidence="2 3" key="1">
    <citation type="submission" date="2005-07" db="EMBL/GenBank/DDBJ databases">
        <authorList>
            <person name="Mural R.J."/>
            <person name="Li P.W."/>
            <person name="Adams M.D."/>
            <person name="Amanatides P.G."/>
            <person name="Baden-Tillson H."/>
            <person name="Barnstead M."/>
            <person name="Chin S.H."/>
            <person name="Dew I."/>
            <person name="Evans C.A."/>
            <person name="Ferriera S."/>
            <person name="Flanigan M."/>
            <person name="Fosler C."/>
            <person name="Glodek A."/>
            <person name="Gu Z."/>
            <person name="Holt R.A."/>
            <person name="Jennings D."/>
            <person name="Kraft C.L."/>
            <person name="Lu F."/>
            <person name="Nguyen T."/>
            <person name="Nusskern D.R."/>
            <person name="Pfannkoch C.M."/>
            <person name="Sitter C."/>
            <person name="Sutton G.G."/>
            <person name="Venter J.C."/>
            <person name="Wang Z."/>
            <person name="Woodage T."/>
            <person name="Zheng X.H."/>
            <person name="Zhong F."/>
        </authorList>
    </citation>
    <scope>NUCLEOTIDE SEQUENCE [LARGE SCALE GENOMIC DNA]</scope>
    <source>
        <strain>BN</strain>
        <strain evidence="3">Sprague-Dawley</strain>
    </source>
</reference>
<keyword evidence="1" id="KW-0732">Signal</keyword>
<protein>
    <submittedName>
        <fullName evidence="2">RCG61124</fullName>
    </submittedName>
</protein>
<dbReference type="Proteomes" id="UP000234681">
    <property type="component" value="Chromosome 15"/>
</dbReference>
<evidence type="ECO:0000313" key="2">
    <source>
        <dbReference type="EMBL" id="EDL88502.1"/>
    </source>
</evidence>
<proteinExistence type="predicted"/>
<accession>A6KEJ7</accession>
<feature type="signal peptide" evidence="1">
    <location>
        <begin position="1"/>
        <end position="20"/>
    </location>
</feature>
<evidence type="ECO:0000313" key="3">
    <source>
        <dbReference type="Proteomes" id="UP000234681"/>
    </source>
</evidence>
<organism evidence="2 3">
    <name type="scientific">Rattus norvegicus</name>
    <name type="common">Rat</name>
    <dbReference type="NCBI Taxonomy" id="10116"/>
    <lineage>
        <taxon>Eukaryota</taxon>
        <taxon>Metazoa</taxon>
        <taxon>Chordata</taxon>
        <taxon>Craniata</taxon>
        <taxon>Vertebrata</taxon>
        <taxon>Euteleostomi</taxon>
        <taxon>Mammalia</taxon>
        <taxon>Eutheria</taxon>
        <taxon>Euarchontoglires</taxon>
        <taxon>Glires</taxon>
        <taxon>Rodentia</taxon>
        <taxon>Myomorpha</taxon>
        <taxon>Muroidea</taxon>
        <taxon>Muridae</taxon>
        <taxon>Murinae</taxon>
        <taxon>Rattus</taxon>
    </lineage>
</organism>